<keyword evidence="2" id="KW-1185">Reference proteome</keyword>
<sequence>MSQKYSEEQWEELLREYREGGMTAKARCKSKGVSENALYYWQKKLRDKTGVKEKETQEDFKNNPDVFDSLLPWGNLPENCYVKKSN</sequence>
<dbReference type="OrthoDB" id="9808061at2"/>
<dbReference type="AlphaFoldDB" id="A0A1M6IHB6"/>
<dbReference type="NCBIfam" id="NF047593">
    <property type="entry name" value="IS66_ISAeme5_TnpA"/>
    <property type="match status" value="1"/>
</dbReference>
<organism evidence="1 2">
    <name type="scientific">Lutispora thermophila DSM 19022</name>
    <dbReference type="NCBI Taxonomy" id="1122184"/>
    <lineage>
        <taxon>Bacteria</taxon>
        <taxon>Bacillati</taxon>
        <taxon>Bacillota</taxon>
        <taxon>Clostridia</taxon>
        <taxon>Lutisporales</taxon>
        <taxon>Lutisporaceae</taxon>
        <taxon>Lutispora</taxon>
    </lineage>
</organism>
<dbReference type="Pfam" id="PF01527">
    <property type="entry name" value="HTH_Tnp_1"/>
    <property type="match status" value="1"/>
</dbReference>
<dbReference type="InterPro" id="IPR009057">
    <property type="entry name" value="Homeodomain-like_sf"/>
</dbReference>
<dbReference type="SUPFAM" id="SSF46689">
    <property type="entry name" value="Homeodomain-like"/>
    <property type="match status" value="1"/>
</dbReference>
<accession>A0A1M6IHB6</accession>
<reference evidence="1 2" key="1">
    <citation type="submission" date="2016-11" db="EMBL/GenBank/DDBJ databases">
        <authorList>
            <person name="Jaros S."/>
            <person name="Januszkiewicz K."/>
            <person name="Wedrychowicz H."/>
        </authorList>
    </citation>
    <scope>NUCLEOTIDE SEQUENCE [LARGE SCALE GENOMIC DNA]</scope>
    <source>
        <strain evidence="1 2">DSM 19022</strain>
    </source>
</reference>
<evidence type="ECO:0000313" key="2">
    <source>
        <dbReference type="Proteomes" id="UP000184442"/>
    </source>
</evidence>
<evidence type="ECO:0000313" key="1">
    <source>
        <dbReference type="EMBL" id="SHJ33851.1"/>
    </source>
</evidence>
<gene>
    <name evidence="1" type="ORF">SAMN02745176_03261</name>
</gene>
<proteinExistence type="predicted"/>
<dbReference type="GO" id="GO:0003677">
    <property type="term" value="F:DNA binding"/>
    <property type="evidence" value="ECO:0007669"/>
    <property type="project" value="InterPro"/>
</dbReference>
<dbReference type="Proteomes" id="UP000184442">
    <property type="component" value="Unassembled WGS sequence"/>
</dbReference>
<protein>
    <submittedName>
        <fullName evidence="1">Transposase</fullName>
    </submittedName>
</protein>
<name>A0A1M6IHB6_9FIRM</name>
<dbReference type="RefSeq" id="WP_073027615.1">
    <property type="nucleotide sequence ID" value="NZ_FQZS01000032.1"/>
</dbReference>
<dbReference type="GO" id="GO:0004803">
    <property type="term" value="F:transposase activity"/>
    <property type="evidence" value="ECO:0007669"/>
    <property type="project" value="InterPro"/>
</dbReference>
<dbReference type="GO" id="GO:0006313">
    <property type="term" value="P:DNA transposition"/>
    <property type="evidence" value="ECO:0007669"/>
    <property type="project" value="InterPro"/>
</dbReference>
<dbReference type="EMBL" id="FQZS01000032">
    <property type="protein sequence ID" value="SHJ33851.1"/>
    <property type="molecule type" value="Genomic_DNA"/>
</dbReference>
<dbReference type="InterPro" id="IPR002514">
    <property type="entry name" value="Transposase_8"/>
</dbReference>